<dbReference type="Proteomes" id="UP000007041">
    <property type="component" value="Chromosome"/>
</dbReference>
<sequence length="625" mass="67893">MNKIESFKALLDLQAEYKPNLKLRTDNIQNTEYREILVCGGTGCMSSQSQKLIDNLNAEIAKAGLSDKVNAHITGCFGFCEQGPIVKVFPDDVFYVQVAPEDAAELVKTHLVDGNRVHRLLYQDPDSHEKVNTQHEMSFYKKQKRIALRNCGLINPELISEYIACRGYEAIGRCITEKTPQDVIDEIKLSGLRGRGGGGFSTGLKWEFTKKPVSDIKYIVCNADEGDPGAFMDRSILEGDPHSIIEAMAVAGYSVGASKGFVYIRAEYPLAIKRLRHAINEAREHGLLGDNIMGTSFSFDIEIKYGAGAFVCGEETALIHSIEGQRGEPTTKPPFPAESGLWGKPTCVNNVETLANVPAILLEGASWFNAIGSETSKGTKVFALAGKINNVGLVEVPMGITLREIIYEIGGGIKDGKEFKAVQTGGPSGGCITKDQLDVKIDYESLGAIGSMMGSGGMIVMDEDNCMVDIAKFYLEFTVEESCGKCTPCRVGNKRLHEMLTKISEGKGTMEDLDAMKELAQTIKDTSLCGLGQTAPNPVLSTLNFFGDEYRAHVQDKICPAGACQSLLKYMINEEKCIGCTKCAKVCPVSCISGKVKEKHVIDQNQCIKCGACFDACPVNAITKG</sequence>
<dbReference type="PANTHER" id="PTHR43578">
    <property type="entry name" value="NADH-QUINONE OXIDOREDUCTASE SUBUNIT F"/>
    <property type="match status" value="1"/>
</dbReference>
<dbReference type="Gene3D" id="3.30.70.20">
    <property type="match status" value="1"/>
</dbReference>
<evidence type="ECO:0000313" key="7">
    <source>
        <dbReference type="EMBL" id="CBH21033.1"/>
    </source>
</evidence>
<dbReference type="EMBL" id="FP565809">
    <property type="protein sequence ID" value="CBH21033.1"/>
    <property type="molecule type" value="Genomic_DNA"/>
</dbReference>
<dbReference type="PROSITE" id="PS00645">
    <property type="entry name" value="COMPLEX1_51K_2"/>
    <property type="match status" value="1"/>
</dbReference>
<dbReference type="HOGENOM" id="CLU_014881_3_2_9"/>
<dbReference type="CDD" id="cd02980">
    <property type="entry name" value="TRX_Fd_family"/>
    <property type="match status" value="1"/>
</dbReference>
<dbReference type="Gene3D" id="3.40.50.11540">
    <property type="entry name" value="NADH-ubiquinone oxidoreductase 51kDa subunit"/>
    <property type="match status" value="1"/>
</dbReference>
<dbReference type="GO" id="GO:0046872">
    <property type="term" value="F:metal ion binding"/>
    <property type="evidence" value="ECO:0007669"/>
    <property type="project" value="UniProtKB-KW"/>
</dbReference>
<dbReference type="Pfam" id="PF14697">
    <property type="entry name" value="Fer4_21"/>
    <property type="match status" value="1"/>
</dbReference>
<evidence type="ECO:0000256" key="4">
    <source>
        <dbReference type="ARBA" id="ARBA00023004"/>
    </source>
</evidence>
<keyword evidence="8" id="KW-1185">Reference proteome</keyword>
<dbReference type="InterPro" id="IPR001949">
    <property type="entry name" value="NADH-UbQ_OxRdtase_51kDa_CS"/>
</dbReference>
<dbReference type="SUPFAM" id="SSF140490">
    <property type="entry name" value="Nqo1C-terminal domain-like"/>
    <property type="match status" value="1"/>
</dbReference>
<dbReference type="Pfam" id="PF10589">
    <property type="entry name" value="NADH_4Fe-4S"/>
    <property type="match status" value="1"/>
</dbReference>
<dbReference type="InterPro" id="IPR019575">
    <property type="entry name" value="Nuop51_4Fe4S-bd"/>
</dbReference>
<dbReference type="Pfam" id="PF01257">
    <property type="entry name" value="2Fe-2S_thioredx"/>
    <property type="match status" value="1"/>
</dbReference>
<comment type="similarity">
    <text evidence="1">Belongs to the complex I 51 kDa subunit family.</text>
</comment>
<keyword evidence="2" id="KW-0004">4Fe-4S</keyword>
<dbReference type="InterPro" id="IPR017900">
    <property type="entry name" value="4Fe4S_Fe_S_CS"/>
</dbReference>
<dbReference type="FunFam" id="1.20.1440.230:FF:000001">
    <property type="entry name" value="Mitochondrial NADH dehydrogenase flavoprotein 1"/>
    <property type="match status" value="1"/>
</dbReference>
<dbReference type="SMART" id="SM00928">
    <property type="entry name" value="NADH_4Fe-4S"/>
    <property type="match status" value="1"/>
</dbReference>
<dbReference type="NCBIfam" id="NF010120">
    <property type="entry name" value="PRK13596.1"/>
    <property type="match status" value="1"/>
</dbReference>
<evidence type="ECO:0000256" key="1">
    <source>
        <dbReference type="ARBA" id="ARBA00007523"/>
    </source>
</evidence>
<keyword evidence="3" id="KW-0479">Metal-binding</keyword>
<dbReference type="Gene3D" id="1.20.1440.230">
    <property type="entry name" value="NADH-ubiquinone oxidoreductase 51kDa subunit, iron-sulphur binding domain"/>
    <property type="match status" value="1"/>
</dbReference>
<evidence type="ECO:0000256" key="3">
    <source>
        <dbReference type="ARBA" id="ARBA00022723"/>
    </source>
</evidence>
<dbReference type="GO" id="GO:0051539">
    <property type="term" value="F:4 iron, 4 sulfur cluster binding"/>
    <property type="evidence" value="ECO:0007669"/>
    <property type="project" value="UniProtKB-KW"/>
</dbReference>
<dbReference type="AlphaFoldDB" id="E3PX68"/>
<organism evidence="7 8">
    <name type="scientific">Acetoanaerobium sticklandii (strain ATCC 12662 / DSM 519 / JCM 1433 / CCUG 9281 / NCIMB 10654 / HF)</name>
    <name type="common">Clostridium sticklandii</name>
    <dbReference type="NCBI Taxonomy" id="499177"/>
    <lineage>
        <taxon>Bacteria</taxon>
        <taxon>Bacillati</taxon>
        <taxon>Bacillota</taxon>
        <taxon>Clostridia</taxon>
        <taxon>Peptostreptococcales</taxon>
        <taxon>Filifactoraceae</taxon>
        <taxon>Acetoanaerobium</taxon>
    </lineage>
</organism>
<gene>
    <name evidence="7" type="primary">hymB</name>
    <name evidence="7" type="ordered locus">CLOST_0908</name>
</gene>
<dbReference type="GO" id="GO:0008137">
    <property type="term" value="F:NADH dehydrogenase (ubiquinone) activity"/>
    <property type="evidence" value="ECO:0007669"/>
    <property type="project" value="InterPro"/>
</dbReference>
<dbReference type="STRING" id="1511.CLOST_0908"/>
<dbReference type="Gene3D" id="3.10.20.600">
    <property type="match status" value="1"/>
</dbReference>
<dbReference type="CDD" id="cd10549">
    <property type="entry name" value="MtMvhB_like"/>
    <property type="match status" value="1"/>
</dbReference>
<keyword evidence="4" id="KW-0408">Iron</keyword>
<dbReference type="GO" id="GO:0010181">
    <property type="term" value="F:FMN binding"/>
    <property type="evidence" value="ECO:0007669"/>
    <property type="project" value="InterPro"/>
</dbReference>
<dbReference type="SUPFAM" id="SSF142019">
    <property type="entry name" value="Nqo1 FMN-binding domain-like"/>
    <property type="match status" value="1"/>
</dbReference>
<dbReference type="SUPFAM" id="SSF52833">
    <property type="entry name" value="Thioredoxin-like"/>
    <property type="match status" value="1"/>
</dbReference>
<dbReference type="Gene3D" id="6.10.250.1450">
    <property type="match status" value="1"/>
</dbReference>
<dbReference type="SUPFAM" id="SSF54862">
    <property type="entry name" value="4Fe-4S ferredoxins"/>
    <property type="match status" value="1"/>
</dbReference>
<feature type="domain" description="4Fe-4S ferredoxin-type" evidence="6">
    <location>
        <begin position="568"/>
        <end position="597"/>
    </location>
</feature>
<dbReference type="Pfam" id="PF01512">
    <property type="entry name" value="Complex1_51K"/>
    <property type="match status" value="1"/>
</dbReference>
<dbReference type="InterPro" id="IPR037225">
    <property type="entry name" value="Nuo51_FMN-bd_sf"/>
</dbReference>
<name>E3PX68_ACESD</name>
<dbReference type="InterPro" id="IPR017896">
    <property type="entry name" value="4Fe4S_Fe-S-bd"/>
</dbReference>
<dbReference type="Gene3D" id="3.40.30.10">
    <property type="entry name" value="Glutaredoxin"/>
    <property type="match status" value="1"/>
</dbReference>
<dbReference type="PROSITE" id="PS51379">
    <property type="entry name" value="4FE4S_FER_2"/>
    <property type="match status" value="2"/>
</dbReference>
<dbReference type="PROSITE" id="PS00198">
    <property type="entry name" value="4FE4S_FER_1"/>
    <property type="match status" value="1"/>
</dbReference>
<dbReference type="InterPro" id="IPR011538">
    <property type="entry name" value="Nuo51_FMN-bd"/>
</dbReference>
<accession>E3PX68</accession>
<protein>
    <submittedName>
        <fullName evidence="7">Putative [Fe] hydrogenase, electron-transfer subunit</fullName>
    </submittedName>
</protein>
<dbReference type="InterPro" id="IPR036249">
    <property type="entry name" value="Thioredoxin-like_sf"/>
</dbReference>
<proteinExistence type="inferred from homology"/>
<dbReference type="FunFam" id="3.40.50.11540:FF:000001">
    <property type="entry name" value="NADH dehydrogenase [ubiquinone] flavoprotein 1, mitochondrial"/>
    <property type="match status" value="1"/>
</dbReference>
<feature type="domain" description="4Fe-4S ferredoxin-type" evidence="6">
    <location>
        <begin position="598"/>
        <end position="625"/>
    </location>
</feature>
<dbReference type="KEGG" id="cst:CLOST_0908"/>
<keyword evidence="5" id="KW-0411">Iron-sulfur</keyword>
<reference evidence="8" key="1">
    <citation type="journal article" date="2010" name="BMC Genomics">
        <title>Clostridium sticklandii, a specialist in amino acid degradation:revisiting its metabolism through its genome sequence.</title>
        <authorList>
            <person name="Fonknechten N."/>
            <person name="Chaussonnerie S."/>
            <person name="Tricot S."/>
            <person name="Lajus A."/>
            <person name="Andreesen J.R."/>
            <person name="Perchat N."/>
            <person name="Pelletier E."/>
            <person name="Gouyvenoux M."/>
            <person name="Barbe V."/>
            <person name="Salanoubat M."/>
            <person name="Le Paslier D."/>
            <person name="Weissenbach J."/>
            <person name="Cohen G.N."/>
            <person name="Kreimeyer A."/>
        </authorList>
    </citation>
    <scope>NUCLEOTIDE SEQUENCE [LARGE SCALE GENOMIC DNA]</scope>
    <source>
        <strain evidence="8">ATCC 12662 / DSM 519 / JCM 1433 / CCUG 9281 / NCIMB 10654 / HF</strain>
    </source>
</reference>
<evidence type="ECO:0000313" key="8">
    <source>
        <dbReference type="Proteomes" id="UP000007041"/>
    </source>
</evidence>
<dbReference type="PANTHER" id="PTHR43578:SF3">
    <property type="entry name" value="NADH-QUINONE OXIDOREDUCTASE SUBUNIT F"/>
    <property type="match status" value="1"/>
</dbReference>
<dbReference type="SUPFAM" id="SSF142984">
    <property type="entry name" value="Nqo1 middle domain-like"/>
    <property type="match status" value="1"/>
</dbReference>
<evidence type="ECO:0000259" key="6">
    <source>
        <dbReference type="PROSITE" id="PS51379"/>
    </source>
</evidence>
<dbReference type="eggNOG" id="COG1894">
    <property type="taxonomic scope" value="Bacteria"/>
</dbReference>
<evidence type="ECO:0000256" key="5">
    <source>
        <dbReference type="ARBA" id="ARBA00023014"/>
    </source>
</evidence>
<evidence type="ECO:0000256" key="2">
    <source>
        <dbReference type="ARBA" id="ARBA00022485"/>
    </source>
</evidence>
<dbReference type="InterPro" id="IPR037207">
    <property type="entry name" value="Nuop51_4Fe4S-bd_sf"/>
</dbReference>